<dbReference type="EMBL" id="PNGI01000024">
    <property type="protein sequence ID" value="PMC08360.1"/>
    <property type="molecule type" value="Genomic_DNA"/>
</dbReference>
<dbReference type="InterPro" id="IPR003331">
    <property type="entry name" value="UDP_GlcNAc_Epimerase_2_dom"/>
</dbReference>
<reference evidence="6 7" key="1">
    <citation type="submission" date="2017-09" db="EMBL/GenBank/DDBJ databases">
        <title>Bacterial strain isolated from the female urinary microbiota.</title>
        <authorList>
            <person name="Thomas-White K."/>
            <person name="Kumar N."/>
            <person name="Forster S."/>
            <person name="Putonti C."/>
            <person name="Lawley T."/>
            <person name="Wolfe A.J."/>
        </authorList>
    </citation>
    <scope>NUCLEOTIDE SEQUENCE [LARGE SCALE GENOMIC DNA]</scope>
    <source>
        <strain evidence="6 7">UMB0818</strain>
    </source>
</reference>
<dbReference type="Proteomes" id="UP000235661">
    <property type="component" value="Unassembled WGS sequence"/>
</dbReference>
<keyword evidence="1 4" id="KW-0413">Isomerase</keyword>
<dbReference type="FunFam" id="3.40.50.2000:FF:000043">
    <property type="entry name" value="UDP-N-acetylglucosamine 2-epimerase"/>
    <property type="match status" value="1"/>
</dbReference>
<evidence type="ECO:0000259" key="5">
    <source>
        <dbReference type="Pfam" id="PF02350"/>
    </source>
</evidence>
<sequence>MLVFGTRPEAIKMAPLIKEFQKKSDIFNTLICVTAQHRQLLDQVMDVFHLTADYDLDIMQQGQDLYDITSRVLFSMRNVLRLARPDLVLVHGDTTTSTAAALAAFYQQIPVGHIEAGLRTGNIYSPWPEEMNRQITGRIASYHFAPTETSRENLLKENVHPSNIYVTGNTVIDALHLVVNELKCNKQLADRERQTLIGCGYDVSRLNEDKKLVLITGHRRENFGDGFHNICKAIKMLVLQHPDVDFVYPMHLNPNVRYPIRQVFGENLNDFQNLFFIEPLEYLSFVYLMEKSFLVLTDSGGVQEEAPSLGKPVLVMRDTTERPEAVLAGTVKLVGANYQKIVDEVSQLILDDHSYSLMSKANNPYGDGQASKRIVEIIRNILGQ</sequence>
<dbReference type="CDD" id="cd03786">
    <property type="entry name" value="GTB_UDP-GlcNAc_2-Epimerase"/>
    <property type="match status" value="1"/>
</dbReference>
<evidence type="ECO:0000256" key="2">
    <source>
        <dbReference type="ARBA" id="ARBA00038209"/>
    </source>
</evidence>
<dbReference type="Pfam" id="PF02350">
    <property type="entry name" value="Epimerase_2"/>
    <property type="match status" value="1"/>
</dbReference>
<dbReference type="EC" id="5.1.3.14" evidence="3"/>
<feature type="domain" description="UDP-N-acetylglucosamine 2-epimerase" evidence="5">
    <location>
        <begin position="23"/>
        <end position="379"/>
    </location>
</feature>
<evidence type="ECO:0000256" key="3">
    <source>
        <dbReference type="ARBA" id="ARBA00038858"/>
    </source>
</evidence>
<dbReference type="STRING" id="1122992.GCA_000455445_00820"/>
<dbReference type="SUPFAM" id="SSF53756">
    <property type="entry name" value="UDP-Glycosyltransferase/glycogen phosphorylase"/>
    <property type="match status" value="1"/>
</dbReference>
<dbReference type="PANTHER" id="PTHR43174">
    <property type="entry name" value="UDP-N-ACETYLGLUCOSAMINE 2-EPIMERASE"/>
    <property type="match status" value="1"/>
</dbReference>
<proteinExistence type="inferred from homology"/>
<gene>
    <name evidence="6" type="ORF">CJ232_09530</name>
</gene>
<protein>
    <recommendedName>
        <fullName evidence="3">UDP-N-acetylglucosamine 2-epimerase (non-hydrolyzing)</fullName>
        <ecNumber evidence="3">5.1.3.14</ecNumber>
    </recommendedName>
</protein>
<organism evidence="6 7">
    <name type="scientific">Hoylesella timonensis</name>
    <dbReference type="NCBI Taxonomy" id="386414"/>
    <lineage>
        <taxon>Bacteria</taxon>
        <taxon>Pseudomonadati</taxon>
        <taxon>Bacteroidota</taxon>
        <taxon>Bacteroidia</taxon>
        <taxon>Bacteroidales</taxon>
        <taxon>Prevotellaceae</taxon>
        <taxon>Hoylesella</taxon>
    </lineage>
</organism>
<dbReference type="GO" id="GO:0008761">
    <property type="term" value="F:UDP-N-acetylglucosamine 2-epimerase activity"/>
    <property type="evidence" value="ECO:0007669"/>
    <property type="project" value="UniProtKB-EC"/>
</dbReference>
<accession>A0A2N6Q414</accession>
<dbReference type="Gene3D" id="3.40.50.2000">
    <property type="entry name" value="Glycogen Phosphorylase B"/>
    <property type="match status" value="2"/>
</dbReference>
<evidence type="ECO:0000256" key="1">
    <source>
        <dbReference type="ARBA" id="ARBA00023235"/>
    </source>
</evidence>
<dbReference type="PANTHER" id="PTHR43174:SF2">
    <property type="entry name" value="UDP-N-ACETYLGLUCOSAMINE 2-EPIMERASE"/>
    <property type="match status" value="1"/>
</dbReference>
<name>A0A2N6Q414_9BACT</name>
<dbReference type="NCBIfam" id="TIGR00236">
    <property type="entry name" value="wecB"/>
    <property type="match status" value="1"/>
</dbReference>
<evidence type="ECO:0000313" key="7">
    <source>
        <dbReference type="Proteomes" id="UP000235661"/>
    </source>
</evidence>
<comment type="similarity">
    <text evidence="2 4">Belongs to the UDP-N-acetylglucosamine 2-epimerase family.</text>
</comment>
<comment type="caution">
    <text evidence="6">The sequence shown here is derived from an EMBL/GenBank/DDBJ whole genome shotgun (WGS) entry which is preliminary data.</text>
</comment>
<evidence type="ECO:0000313" key="6">
    <source>
        <dbReference type="EMBL" id="PMC08360.1"/>
    </source>
</evidence>
<dbReference type="AlphaFoldDB" id="A0A2N6Q414"/>
<evidence type="ECO:0000256" key="4">
    <source>
        <dbReference type="RuleBase" id="RU003513"/>
    </source>
</evidence>
<dbReference type="InterPro" id="IPR029767">
    <property type="entry name" value="WecB-like"/>
</dbReference>